<dbReference type="NCBIfam" id="TIGR01965">
    <property type="entry name" value="VCBS_repeat"/>
    <property type="match status" value="2"/>
</dbReference>
<protein>
    <submittedName>
        <fullName evidence="5">VCBS domain-containing protein</fullName>
    </submittedName>
</protein>
<dbReference type="Pfam" id="PF13385">
    <property type="entry name" value="Laminin_G_3"/>
    <property type="match status" value="1"/>
</dbReference>
<feature type="region of interest" description="Disordered" evidence="3">
    <location>
        <begin position="1021"/>
        <end position="1043"/>
    </location>
</feature>
<evidence type="ECO:0000256" key="1">
    <source>
        <dbReference type="ARBA" id="ARBA00022729"/>
    </source>
</evidence>
<gene>
    <name evidence="5" type="ORF">O7A60_11165</name>
</gene>
<dbReference type="InterPro" id="IPR040853">
    <property type="entry name" value="RapA2_cadherin-like"/>
</dbReference>
<dbReference type="EMBL" id="JAPYKS010000007">
    <property type="protein sequence ID" value="MEI9409326.1"/>
    <property type="molecule type" value="Genomic_DNA"/>
</dbReference>
<dbReference type="SMART" id="SM00560">
    <property type="entry name" value="LamGL"/>
    <property type="match status" value="1"/>
</dbReference>
<proteinExistence type="predicted"/>
<keyword evidence="2" id="KW-1015">Disulfide bond</keyword>
<dbReference type="Gene3D" id="2.60.120.200">
    <property type="match status" value="1"/>
</dbReference>
<evidence type="ECO:0000313" key="6">
    <source>
        <dbReference type="Proteomes" id="UP001387293"/>
    </source>
</evidence>
<sequence>MADIIGTGWRESISVNGIYVWTGNKWVLTSYSGTTNLSDRVNALGGDDWIDGAAGDDNIFGGDGNDTIIGSVGRDYLIGGTGSDLFEIDHAYELAAGETIDGTWETGTTDRLLLSEAGIYDLSGFTTISNIDQIVLGQDAPGFNLIVANSQVSTADFNRDGVGGDLMIRSTVMSSSNGVIINASGLSGVNHIVVDGTNLNGNDTITGGSGADTINAGIGNDTINVATGQFVAGESIDGGAGTDSLNFISTGDGTSVDFSLGSVSSVETLTAVNQGSGNGFDQTFTITATQWDSFTTINMNDGSDTLNVVAAGTMGISAGGVTTVSGVETGNLTGTAGSDTTTLSGAQLDAIIIGAGTINLGAGAGDTINLTSTSSDLNTLGGTLDTSIQGVEAISAATAAAGVTIMLSGQSEGFTVTGSSQADTITGGSGADTINAGIGNDTITGGSGSDAIDGGAGTSDTAIYGGAWKNYEITDNGDGSYTIVDTRPGSPDGADTVRNVELFEFANGTFAASTILNDPPVASNDANSSDAVTEGGGIANGTPGDDVASGNVLANDSDPDNPMGDMLTVVAARAGTETSGGSLTAVNGATAIAGTYGTLHIDPDGTYTYNLDNNSSATEALSAGQIAADQFTYELTDSHGATDLAQIDITIHGSNDGPVAQSDIGVGDPASLPSGLIAYWSADGTTEDAVGSNDGVLQNGASFATGMFGQAFSFDGVDDLFAAPSTGLPTGNSDRTISLWVKADAFTTGESLLAGYGTFGSSGQTYQLGTSGDTLFFSQWGGAVFGPSLQTEQWYNVAVTNVGNSVTLYLDGVAVETGSLPINTPADTEFLIGARPSGGSIPGLLQGEVDGVQVYDRALTAEEIQSIYNTDLSTLPIGNVLSNDTDVDSGDSMSVIGVAAGTSAEDVSGNVGSAVIGIYGSLTLGAEGTWTYARDDGDPDTQQLGQGQAATDIFTYTMADAQGATSTTALTITIHGSTSSSSGTLAFANLADIGSSNSNEITSDESFDLSLTGNDAGTVSHEVSTNGGSTWSPTTVSQTSTAGKATTYTGPIRAGADTFNFSALTDGPHTITDFSPGIDLLRVSAAGFDGGLVAGGAVTLVTAADAASASNGETDGYFIFDDDGASAGTLYFDATGGTGEDAIAIAQFTGLPSFLSSDIGIF</sequence>
<dbReference type="InterPro" id="IPR001343">
    <property type="entry name" value="Hemolysn_Ca-bd"/>
</dbReference>
<accession>A0ABU8KUD6</accession>
<dbReference type="SUPFAM" id="SSF49899">
    <property type="entry name" value="Concanavalin A-like lectins/glucanases"/>
    <property type="match status" value="1"/>
</dbReference>
<evidence type="ECO:0000259" key="4">
    <source>
        <dbReference type="SMART" id="SM00560"/>
    </source>
</evidence>
<organism evidence="5 6">
    <name type="scientific">Mesorhizobium salmacidum</name>
    <dbReference type="NCBI Taxonomy" id="3015171"/>
    <lineage>
        <taxon>Bacteria</taxon>
        <taxon>Pseudomonadati</taxon>
        <taxon>Pseudomonadota</taxon>
        <taxon>Alphaproteobacteria</taxon>
        <taxon>Hyphomicrobiales</taxon>
        <taxon>Phyllobacteriaceae</taxon>
        <taxon>Mesorhizobium</taxon>
    </lineage>
</organism>
<reference evidence="5 6" key="1">
    <citation type="submission" date="2022-12" db="EMBL/GenBank/DDBJ databases">
        <authorList>
            <person name="Muema E."/>
        </authorList>
    </citation>
    <scope>NUCLEOTIDE SEQUENCE [LARGE SCALE GENOMIC DNA]</scope>
    <source>
        <strain evidence="6">1326</strain>
    </source>
</reference>
<dbReference type="RefSeq" id="WP_337106289.1">
    <property type="nucleotide sequence ID" value="NZ_JAPYKS010000007.1"/>
</dbReference>
<dbReference type="InterPro" id="IPR010221">
    <property type="entry name" value="VCBS_dom"/>
</dbReference>
<dbReference type="InterPro" id="IPR011049">
    <property type="entry name" value="Serralysin-like_metalloprot_C"/>
</dbReference>
<dbReference type="InterPro" id="IPR013320">
    <property type="entry name" value="ConA-like_dom_sf"/>
</dbReference>
<evidence type="ECO:0000256" key="2">
    <source>
        <dbReference type="ARBA" id="ARBA00023157"/>
    </source>
</evidence>
<feature type="domain" description="LamG-like jellyroll fold" evidence="4">
    <location>
        <begin position="733"/>
        <end position="862"/>
    </location>
</feature>
<dbReference type="PRINTS" id="PR00313">
    <property type="entry name" value="CABNDNGRPT"/>
</dbReference>
<dbReference type="Pfam" id="PF17963">
    <property type="entry name" value="Big_9"/>
    <property type="match status" value="1"/>
</dbReference>
<dbReference type="InterPro" id="IPR013783">
    <property type="entry name" value="Ig-like_fold"/>
</dbReference>
<dbReference type="InterPro" id="IPR006558">
    <property type="entry name" value="LamG-like"/>
</dbReference>
<keyword evidence="1" id="KW-0732">Signal</keyword>
<name>A0ABU8KUD6_9HYPH</name>
<dbReference type="SUPFAM" id="SSF51120">
    <property type="entry name" value="beta-Roll"/>
    <property type="match status" value="3"/>
</dbReference>
<dbReference type="Pfam" id="PF17803">
    <property type="entry name" value="Cadherin_4"/>
    <property type="match status" value="1"/>
</dbReference>
<evidence type="ECO:0000256" key="3">
    <source>
        <dbReference type="SAM" id="MobiDB-lite"/>
    </source>
</evidence>
<dbReference type="InterPro" id="IPR018511">
    <property type="entry name" value="Hemolysin-typ_Ca-bd_CS"/>
</dbReference>
<dbReference type="Gene3D" id="2.150.10.10">
    <property type="entry name" value="Serralysin-like metalloprotease, C-terminal"/>
    <property type="match status" value="3"/>
</dbReference>
<keyword evidence="6" id="KW-1185">Reference proteome</keyword>
<comment type="caution">
    <text evidence="5">The sequence shown here is derived from an EMBL/GenBank/DDBJ whole genome shotgun (WGS) entry which is preliminary data.</text>
</comment>
<dbReference type="Gene3D" id="2.60.40.10">
    <property type="entry name" value="Immunoglobulins"/>
    <property type="match status" value="1"/>
</dbReference>
<dbReference type="Pfam" id="PF00353">
    <property type="entry name" value="HemolysinCabind"/>
    <property type="match status" value="3"/>
</dbReference>
<dbReference type="PROSITE" id="PS00330">
    <property type="entry name" value="HEMOLYSIN_CALCIUM"/>
    <property type="match status" value="3"/>
</dbReference>
<evidence type="ECO:0000313" key="5">
    <source>
        <dbReference type="EMBL" id="MEI9409326.1"/>
    </source>
</evidence>
<dbReference type="Proteomes" id="UP001387293">
    <property type="component" value="Unassembled WGS sequence"/>
</dbReference>